<feature type="transmembrane region" description="Helical" evidence="8">
    <location>
        <begin position="20"/>
        <end position="39"/>
    </location>
</feature>
<reference evidence="10" key="4">
    <citation type="submission" date="2025-08" db="UniProtKB">
        <authorList>
            <consortium name="RefSeq"/>
        </authorList>
    </citation>
    <scope>IDENTIFICATION</scope>
</reference>
<dbReference type="PANTHER" id="PTHR30250">
    <property type="entry name" value="PST FAMILY PREDICTED COLANIC ACID TRANSPORTER"/>
    <property type="match status" value="1"/>
</dbReference>
<keyword evidence="6 8" id="KW-0472">Membrane</keyword>
<organism evidence="9 10">
    <name type="scientific">Derxia gummosa DSM 723</name>
    <dbReference type="NCBI Taxonomy" id="1121388"/>
    <lineage>
        <taxon>Bacteria</taxon>
        <taxon>Pseudomonadati</taxon>
        <taxon>Pseudomonadota</taxon>
        <taxon>Betaproteobacteria</taxon>
        <taxon>Burkholderiales</taxon>
        <taxon>Alcaligenaceae</taxon>
        <taxon>Derxia</taxon>
    </lineage>
</organism>
<reference evidence="10" key="3">
    <citation type="journal article" date="1994" name="J. Bacteriol.">
        <title>Genetic analysis of the O-specific lipopolysaccharide biosynthesis region (rfb) of Escherichia coli K-12 W3110: identification of genes that confer group 6 specificity to Shigella flexneri serotypes Y and 4a.</title>
        <authorList>
            <person name="Yao Z."/>
            <person name="Valvano M.A."/>
        </authorList>
    </citation>
    <scope>NUCLEOTIDE SEQUENCE</scope>
</reference>
<evidence type="ECO:0000256" key="3">
    <source>
        <dbReference type="ARBA" id="ARBA00022475"/>
    </source>
</evidence>
<dbReference type="Proteomes" id="UP000675920">
    <property type="component" value="Unplaced"/>
</dbReference>
<dbReference type="InterPro" id="IPR050833">
    <property type="entry name" value="Poly_Biosynth_Transport"/>
</dbReference>
<evidence type="ECO:0000256" key="8">
    <source>
        <dbReference type="SAM" id="Phobius"/>
    </source>
</evidence>
<feature type="transmembrane region" description="Helical" evidence="8">
    <location>
        <begin position="181"/>
        <end position="200"/>
    </location>
</feature>
<proteinExistence type="inferred from homology"/>
<dbReference type="AlphaFoldDB" id="A0A8B6X221"/>
<feature type="region of interest" description="Disordered" evidence="7">
    <location>
        <begin position="422"/>
        <end position="468"/>
    </location>
</feature>
<feature type="transmembrane region" description="Helical" evidence="8">
    <location>
        <begin position="299"/>
        <end position="318"/>
    </location>
</feature>
<accession>A0A8B6X221</accession>
<dbReference type="RefSeq" id="WP_028310701.1">
    <property type="nucleotide sequence ID" value="NZ_AXWS01000007.1"/>
</dbReference>
<dbReference type="InterPro" id="IPR002797">
    <property type="entry name" value="Polysacc_synth"/>
</dbReference>
<feature type="transmembrane region" description="Helical" evidence="8">
    <location>
        <begin position="51"/>
        <end position="75"/>
    </location>
</feature>
<feature type="compositionally biased region" description="Low complexity" evidence="7">
    <location>
        <begin position="422"/>
        <end position="452"/>
    </location>
</feature>
<dbReference type="Pfam" id="PF01943">
    <property type="entry name" value="Polysacc_synt"/>
    <property type="match status" value="1"/>
</dbReference>
<evidence type="ECO:0000313" key="10">
    <source>
        <dbReference type="RefSeq" id="WP_028310701.1"/>
    </source>
</evidence>
<keyword evidence="5 8" id="KW-1133">Transmembrane helix</keyword>
<feature type="transmembrane region" description="Helical" evidence="8">
    <location>
        <begin position="368"/>
        <end position="385"/>
    </location>
</feature>
<evidence type="ECO:0000256" key="4">
    <source>
        <dbReference type="ARBA" id="ARBA00022692"/>
    </source>
</evidence>
<evidence type="ECO:0000313" key="9">
    <source>
        <dbReference type="Proteomes" id="UP000675920"/>
    </source>
</evidence>
<feature type="transmembrane region" description="Helical" evidence="8">
    <location>
        <begin position="391"/>
        <end position="412"/>
    </location>
</feature>
<keyword evidence="4 8" id="KW-0812">Transmembrane</keyword>
<dbReference type="GO" id="GO:0005886">
    <property type="term" value="C:plasma membrane"/>
    <property type="evidence" value="ECO:0007669"/>
    <property type="project" value="UniProtKB-SubCell"/>
</dbReference>
<evidence type="ECO:0000256" key="7">
    <source>
        <dbReference type="SAM" id="MobiDB-lite"/>
    </source>
</evidence>
<feature type="transmembrane region" description="Helical" evidence="8">
    <location>
        <begin position="87"/>
        <end position="111"/>
    </location>
</feature>
<dbReference type="PANTHER" id="PTHR30250:SF10">
    <property type="entry name" value="LIPOPOLYSACCHARIDE BIOSYNTHESIS PROTEIN WZXC"/>
    <property type="match status" value="1"/>
</dbReference>
<keyword evidence="3" id="KW-1003">Cell membrane</keyword>
<reference evidence="10" key="1">
    <citation type="journal article" date="1991" name="J. Bacteriol.">
        <title>Cloning, characterization, and expression of the spoVB gene of Bacillus subtilis.</title>
        <authorList>
            <person name="Popham D.L."/>
            <person name="Stragier P."/>
        </authorList>
    </citation>
    <scope>NUCLEOTIDE SEQUENCE</scope>
</reference>
<feature type="transmembrane region" description="Helical" evidence="8">
    <location>
        <begin position="338"/>
        <end position="356"/>
    </location>
</feature>
<feature type="compositionally biased region" description="Pro residues" evidence="7">
    <location>
        <begin position="453"/>
        <end position="468"/>
    </location>
</feature>
<sequence length="468" mass="48704">MTGLARLSGGLKRSGATKVAMVMGGNIGLVITQAIQFLFLARLLGASDYGYVAAINALITIAAPLSDLGFGNLVLMRCARRREVAALELGNAVVMTLIVGSTLTLLLVAVSEVVYGGAVDWRLAALLGVAELLGTRLVTVCGNLHTAFEEFGFATLRLVLTGVARIAAIVALALWPAGGPVLWAAGFAGLNLLLAAYSYWCAHRLAGGMRVSFAEIGASLREAWHFASGALARAAYSDTDKVMLGRYAASAELGAYTSAYRIVVMAFVPVRSLLQVTVVRFFRVGQQGMRATLGITRQLLAFTVPYAICASAATWLLAPFIPQLLGPSFAAAVPMCRALALLPVIQSVQFVFADALSGAGHQAVRSRLQGLVGLTYALLGFALIPRLGWVGAAWTCLVGEGLLALLMAVAALRIARRAPAPVPAEAPATPDAMPDAMPETARAVAPAAARTPGAPPALPPTPAPADRH</sequence>
<name>A0A8B6X221_9BURK</name>
<reference evidence="10" key="2">
    <citation type="journal article" date="1993" name="Mol. Plant Microbe Interact.">
        <title>Analysis of the Rhizobium meliloti genes exoU, exoV, exoW, exoT, and exoI involved in exopolysaccharide biosynthesis and nodule invasion: exoU and exoW probably encode glucosyltransferases.</title>
        <authorList>
            <person name="Becker A."/>
            <person name="Kleickmann A."/>
            <person name="Kuster H."/>
            <person name="Keller M."/>
            <person name="Arnold W."/>
            <person name="Puhler A."/>
        </authorList>
    </citation>
    <scope>NUCLEOTIDE SEQUENCE</scope>
</reference>
<evidence type="ECO:0000256" key="5">
    <source>
        <dbReference type="ARBA" id="ARBA00022989"/>
    </source>
</evidence>
<comment type="similarity">
    <text evidence="2">Belongs to the polysaccharide synthase family.</text>
</comment>
<feature type="transmembrane region" description="Helical" evidence="8">
    <location>
        <begin position="156"/>
        <end position="175"/>
    </location>
</feature>
<evidence type="ECO:0000256" key="2">
    <source>
        <dbReference type="ARBA" id="ARBA00007430"/>
    </source>
</evidence>
<evidence type="ECO:0000256" key="1">
    <source>
        <dbReference type="ARBA" id="ARBA00004651"/>
    </source>
</evidence>
<evidence type="ECO:0000256" key="6">
    <source>
        <dbReference type="ARBA" id="ARBA00023136"/>
    </source>
</evidence>
<feature type="transmembrane region" description="Helical" evidence="8">
    <location>
        <begin position="123"/>
        <end position="144"/>
    </location>
</feature>
<comment type="subcellular location">
    <subcellularLocation>
        <location evidence="1">Cell membrane</location>
        <topology evidence="1">Multi-pass membrane protein</topology>
    </subcellularLocation>
</comment>
<protein>
    <submittedName>
        <fullName evidence="10">Oligosaccharide flippase family protein</fullName>
    </submittedName>
</protein>
<keyword evidence="9" id="KW-1185">Reference proteome</keyword>